<dbReference type="Proteomes" id="UP001239909">
    <property type="component" value="Unassembled WGS sequence"/>
</dbReference>
<sequence length="309" mass="33256">MTMRRLPAFAALRAFEAAARHASFKDAAAELGLTPTAISHQVRQLEEACGRALFHRKVRQVELTAEGAALAESAGTALDALGAAWSRLLEGEDRANVTIAAGPIFATRWLVPRLPRFWQAHPGIDLVLHHSPLAVWRQAARFDIALAWGTGDWQGLECRRLLGIRVSPMMAPALAGRPGQPASPADLRHLPLLHHRSESAWCEWLEAAGAPVHGKLGGVIFEDANVLLQATLAGHGVSLGITDFVRDELLSGRLVQPFALTIEPRSAYHLITAPRARNRAEVAATCAWLLSEARAEPPGALSPASDSRG</sequence>
<keyword evidence="2" id="KW-0805">Transcription regulation</keyword>
<keyword evidence="3" id="KW-0238">DNA-binding</keyword>
<gene>
    <name evidence="6" type="primary">gcvA_1</name>
    <name evidence="6" type="ORF">LNKW23_13380</name>
</gene>
<comment type="caution">
    <text evidence="6">The sequence shown here is derived from an EMBL/GenBank/DDBJ whole genome shotgun (WGS) entry which is preliminary data.</text>
</comment>
<dbReference type="InterPro" id="IPR036390">
    <property type="entry name" value="WH_DNA-bd_sf"/>
</dbReference>
<accession>A0ABQ6LFM7</accession>
<dbReference type="PROSITE" id="PS50931">
    <property type="entry name" value="HTH_LYSR"/>
    <property type="match status" value="1"/>
</dbReference>
<dbReference type="Pfam" id="PF00126">
    <property type="entry name" value="HTH_1"/>
    <property type="match status" value="1"/>
</dbReference>
<evidence type="ECO:0000259" key="5">
    <source>
        <dbReference type="PROSITE" id="PS50931"/>
    </source>
</evidence>
<dbReference type="InterPro" id="IPR000847">
    <property type="entry name" value="LysR_HTH_N"/>
</dbReference>
<dbReference type="InterPro" id="IPR005119">
    <property type="entry name" value="LysR_subst-bd"/>
</dbReference>
<dbReference type="Gene3D" id="1.10.10.10">
    <property type="entry name" value="Winged helix-like DNA-binding domain superfamily/Winged helix DNA-binding domain"/>
    <property type="match status" value="1"/>
</dbReference>
<protein>
    <submittedName>
        <fullName evidence="6">Transcriptional regulator GcvA</fullName>
    </submittedName>
</protein>
<dbReference type="Pfam" id="PF03466">
    <property type="entry name" value="LysR_substrate"/>
    <property type="match status" value="1"/>
</dbReference>
<keyword evidence="7" id="KW-1185">Reference proteome</keyword>
<dbReference type="PANTHER" id="PTHR30537:SF74">
    <property type="entry name" value="HTH-TYPE TRANSCRIPTIONAL REGULATOR TRPI"/>
    <property type="match status" value="1"/>
</dbReference>
<dbReference type="SUPFAM" id="SSF46785">
    <property type="entry name" value="Winged helix' DNA-binding domain"/>
    <property type="match status" value="1"/>
</dbReference>
<evidence type="ECO:0000313" key="6">
    <source>
        <dbReference type="EMBL" id="GMG82125.1"/>
    </source>
</evidence>
<dbReference type="SUPFAM" id="SSF53850">
    <property type="entry name" value="Periplasmic binding protein-like II"/>
    <property type="match status" value="1"/>
</dbReference>
<evidence type="ECO:0000313" key="7">
    <source>
        <dbReference type="Proteomes" id="UP001239909"/>
    </source>
</evidence>
<proteinExistence type="inferred from homology"/>
<name>A0ABQ6LFM7_9RHOB</name>
<comment type="similarity">
    <text evidence="1">Belongs to the LysR transcriptional regulatory family.</text>
</comment>
<dbReference type="PANTHER" id="PTHR30537">
    <property type="entry name" value="HTH-TYPE TRANSCRIPTIONAL REGULATOR"/>
    <property type="match status" value="1"/>
</dbReference>
<keyword evidence="4" id="KW-0804">Transcription</keyword>
<dbReference type="InterPro" id="IPR036388">
    <property type="entry name" value="WH-like_DNA-bd_sf"/>
</dbReference>
<reference evidence="6 7" key="1">
    <citation type="submission" date="2023-04" db="EMBL/GenBank/DDBJ databases">
        <title>Marinoamorphus aggregata gen. nov., sp. Nov., isolate from tissue of brittle star Ophioplocus japonicus.</title>
        <authorList>
            <person name="Kawano K."/>
            <person name="Sawayama S."/>
            <person name="Nakagawa S."/>
        </authorList>
    </citation>
    <scope>NUCLEOTIDE SEQUENCE [LARGE SCALE GENOMIC DNA]</scope>
    <source>
        <strain evidence="6 7">NKW23</strain>
    </source>
</reference>
<evidence type="ECO:0000256" key="4">
    <source>
        <dbReference type="ARBA" id="ARBA00023163"/>
    </source>
</evidence>
<evidence type="ECO:0000256" key="2">
    <source>
        <dbReference type="ARBA" id="ARBA00023015"/>
    </source>
</evidence>
<organism evidence="6 7">
    <name type="scientific">Paralimibaculum aggregatum</name>
    <dbReference type="NCBI Taxonomy" id="3036245"/>
    <lineage>
        <taxon>Bacteria</taxon>
        <taxon>Pseudomonadati</taxon>
        <taxon>Pseudomonadota</taxon>
        <taxon>Alphaproteobacteria</taxon>
        <taxon>Rhodobacterales</taxon>
        <taxon>Paracoccaceae</taxon>
        <taxon>Paralimibaculum</taxon>
    </lineage>
</organism>
<dbReference type="EMBL" id="BSYI01000008">
    <property type="protein sequence ID" value="GMG82125.1"/>
    <property type="molecule type" value="Genomic_DNA"/>
</dbReference>
<evidence type="ECO:0000256" key="3">
    <source>
        <dbReference type="ARBA" id="ARBA00023125"/>
    </source>
</evidence>
<feature type="domain" description="HTH lysR-type" evidence="5">
    <location>
        <begin position="7"/>
        <end position="64"/>
    </location>
</feature>
<evidence type="ECO:0000256" key="1">
    <source>
        <dbReference type="ARBA" id="ARBA00009437"/>
    </source>
</evidence>
<dbReference type="Gene3D" id="3.40.190.10">
    <property type="entry name" value="Periplasmic binding protein-like II"/>
    <property type="match status" value="2"/>
</dbReference>
<dbReference type="CDD" id="cd08432">
    <property type="entry name" value="PBP2_GcdR_TrpI_HvrB_AmpR_like"/>
    <property type="match status" value="1"/>
</dbReference>
<dbReference type="InterPro" id="IPR058163">
    <property type="entry name" value="LysR-type_TF_proteobact-type"/>
</dbReference>